<dbReference type="InterPro" id="IPR050438">
    <property type="entry name" value="LMW_PTPase"/>
</dbReference>
<evidence type="ECO:0000313" key="2">
    <source>
        <dbReference type="EMBL" id="MFD1717401.1"/>
    </source>
</evidence>
<dbReference type="InterPro" id="IPR023485">
    <property type="entry name" value="Ptyr_pPase"/>
</dbReference>
<proteinExistence type="predicted"/>
<dbReference type="PANTHER" id="PTHR11717:SF31">
    <property type="entry name" value="LOW MOLECULAR WEIGHT PROTEIN-TYROSINE-PHOSPHATASE ETP-RELATED"/>
    <property type="match status" value="1"/>
</dbReference>
<dbReference type="RefSeq" id="WP_388003559.1">
    <property type="nucleotide sequence ID" value="NZ_JBHUEE010000002.1"/>
</dbReference>
<accession>A0ABW4L5P6</accession>
<protein>
    <submittedName>
        <fullName evidence="2">Low molecular weight phosphatase family protein</fullName>
    </submittedName>
</protein>
<organism evidence="2 3">
    <name type="scientific">Georgenia deserti</name>
    <dbReference type="NCBI Taxonomy" id="2093781"/>
    <lineage>
        <taxon>Bacteria</taxon>
        <taxon>Bacillati</taxon>
        <taxon>Actinomycetota</taxon>
        <taxon>Actinomycetes</taxon>
        <taxon>Micrococcales</taxon>
        <taxon>Bogoriellaceae</taxon>
        <taxon>Georgenia</taxon>
    </lineage>
</organism>
<comment type="caution">
    <text evidence="2">The sequence shown here is derived from an EMBL/GenBank/DDBJ whole genome shotgun (WGS) entry which is preliminary data.</text>
</comment>
<keyword evidence="3" id="KW-1185">Reference proteome</keyword>
<dbReference type="SUPFAM" id="SSF52788">
    <property type="entry name" value="Phosphotyrosine protein phosphatases I"/>
    <property type="match status" value="1"/>
</dbReference>
<name>A0ABW4L5P6_9MICO</name>
<dbReference type="InterPro" id="IPR036196">
    <property type="entry name" value="Ptyr_pPase_sf"/>
</dbReference>
<dbReference type="PANTHER" id="PTHR11717">
    <property type="entry name" value="LOW MOLECULAR WEIGHT PROTEIN TYROSINE PHOSPHATASE"/>
    <property type="match status" value="1"/>
</dbReference>
<dbReference type="SMART" id="SM00226">
    <property type="entry name" value="LMWPc"/>
    <property type="match status" value="1"/>
</dbReference>
<dbReference type="Pfam" id="PF01451">
    <property type="entry name" value="LMWPc"/>
    <property type="match status" value="1"/>
</dbReference>
<evidence type="ECO:0000259" key="1">
    <source>
        <dbReference type="SMART" id="SM00226"/>
    </source>
</evidence>
<dbReference type="EMBL" id="JBHUEE010000002">
    <property type="protein sequence ID" value="MFD1717401.1"/>
    <property type="molecule type" value="Genomic_DNA"/>
</dbReference>
<feature type="domain" description="Phosphotyrosine protein phosphatase I" evidence="1">
    <location>
        <begin position="9"/>
        <end position="191"/>
    </location>
</feature>
<dbReference type="Gene3D" id="3.40.50.2300">
    <property type="match status" value="1"/>
</dbReference>
<sequence>MAYRSGESFTILTVCTGNICRSPAAERLFRSAFEPEDEVAVESAGTGPLVDEPIHGPMAALLRGIEVDVEDFAARHLAEDMIERADLILAMTREHRSAVVDLLPAAVRRTFTLREFARLAAQVDRSELDAQAGPEATPGARLQVLMDLAARHRSPVPAEQDDVVDPFRQEESVYRESFDQILPAVRTICRIALDL</sequence>
<reference evidence="3" key="1">
    <citation type="journal article" date="2019" name="Int. J. Syst. Evol. Microbiol.">
        <title>The Global Catalogue of Microorganisms (GCM) 10K type strain sequencing project: providing services to taxonomists for standard genome sequencing and annotation.</title>
        <authorList>
            <consortium name="The Broad Institute Genomics Platform"/>
            <consortium name="The Broad Institute Genome Sequencing Center for Infectious Disease"/>
            <person name="Wu L."/>
            <person name="Ma J."/>
        </authorList>
    </citation>
    <scope>NUCLEOTIDE SEQUENCE [LARGE SCALE GENOMIC DNA]</scope>
    <source>
        <strain evidence="3">JCM 17130</strain>
    </source>
</reference>
<dbReference type="Proteomes" id="UP001597277">
    <property type="component" value="Unassembled WGS sequence"/>
</dbReference>
<evidence type="ECO:0000313" key="3">
    <source>
        <dbReference type="Proteomes" id="UP001597277"/>
    </source>
</evidence>
<gene>
    <name evidence="2" type="ORF">ACFSE6_06120</name>
</gene>